<evidence type="ECO:0000313" key="2">
    <source>
        <dbReference type="EMBL" id="CAF4654387.1"/>
    </source>
</evidence>
<evidence type="ECO:0000313" key="1">
    <source>
        <dbReference type="EMBL" id="CAF1673410.1"/>
    </source>
</evidence>
<name>A0A816GFB5_9BILA</name>
<accession>A0A816GFB5</accession>
<dbReference type="OrthoDB" id="10006484at2759"/>
<keyword evidence="3" id="KW-1185">Reference proteome</keyword>
<sequence length="155" mass="18660">MININEFNFNCYNSLNYLTFTFDNCETSKNCLVSSTNKNEIVVFNSKIKSFILLNYSYEKNNCNQSYLEWPNVLSTLISDITYSHYYDQYLVSTYDDSCLYTFDSKKLIVNDLYNFTIDNYTYFHRIHCYSKTVYCLFGEFYQYLIECELYKENT</sequence>
<evidence type="ECO:0000313" key="3">
    <source>
        <dbReference type="Proteomes" id="UP000663829"/>
    </source>
</evidence>
<gene>
    <name evidence="1" type="ORF">GPM918_LOCUS46395</name>
    <name evidence="2" type="ORF">SRO942_LOCUS50488</name>
</gene>
<feature type="non-terminal residue" evidence="1">
    <location>
        <position position="155"/>
    </location>
</feature>
<organism evidence="1 3">
    <name type="scientific">Didymodactylos carnosus</name>
    <dbReference type="NCBI Taxonomy" id="1234261"/>
    <lineage>
        <taxon>Eukaryota</taxon>
        <taxon>Metazoa</taxon>
        <taxon>Spiralia</taxon>
        <taxon>Gnathifera</taxon>
        <taxon>Rotifera</taxon>
        <taxon>Eurotatoria</taxon>
        <taxon>Bdelloidea</taxon>
        <taxon>Philodinida</taxon>
        <taxon>Philodinidae</taxon>
        <taxon>Didymodactylos</taxon>
    </lineage>
</organism>
<comment type="caution">
    <text evidence="1">The sequence shown here is derived from an EMBL/GenBank/DDBJ whole genome shotgun (WGS) entry which is preliminary data.</text>
</comment>
<dbReference type="EMBL" id="CAJNOQ010062191">
    <property type="protein sequence ID" value="CAF1673410.1"/>
    <property type="molecule type" value="Genomic_DNA"/>
</dbReference>
<dbReference type="AlphaFoldDB" id="A0A816GFB5"/>
<protein>
    <submittedName>
        <fullName evidence="1">Uncharacterized protein</fullName>
    </submittedName>
</protein>
<proteinExistence type="predicted"/>
<reference evidence="1" key="1">
    <citation type="submission" date="2021-02" db="EMBL/GenBank/DDBJ databases">
        <authorList>
            <person name="Nowell W R."/>
        </authorList>
    </citation>
    <scope>NUCLEOTIDE SEQUENCE</scope>
</reference>
<dbReference type="EMBL" id="CAJOBC010143718">
    <property type="protein sequence ID" value="CAF4654387.1"/>
    <property type="molecule type" value="Genomic_DNA"/>
</dbReference>
<dbReference type="Proteomes" id="UP000663829">
    <property type="component" value="Unassembled WGS sequence"/>
</dbReference>
<dbReference type="Proteomes" id="UP000681722">
    <property type="component" value="Unassembled WGS sequence"/>
</dbReference>